<dbReference type="Proteomes" id="UP001612415">
    <property type="component" value="Unassembled WGS sequence"/>
</dbReference>
<reference evidence="1 2" key="1">
    <citation type="submission" date="2024-10" db="EMBL/GenBank/DDBJ databases">
        <title>The Natural Products Discovery Center: Release of the First 8490 Sequenced Strains for Exploring Actinobacteria Biosynthetic Diversity.</title>
        <authorList>
            <person name="Kalkreuter E."/>
            <person name="Kautsar S.A."/>
            <person name="Yang D."/>
            <person name="Bader C.D."/>
            <person name="Teijaro C.N."/>
            <person name="Fluegel L."/>
            <person name="Davis C.M."/>
            <person name="Simpson J.R."/>
            <person name="Lauterbach L."/>
            <person name="Steele A.D."/>
            <person name="Gui C."/>
            <person name="Meng S."/>
            <person name="Li G."/>
            <person name="Viehrig K."/>
            <person name="Ye F."/>
            <person name="Su P."/>
            <person name="Kiefer A.F."/>
            <person name="Nichols A."/>
            <person name="Cepeda A.J."/>
            <person name="Yan W."/>
            <person name="Fan B."/>
            <person name="Jiang Y."/>
            <person name="Adhikari A."/>
            <person name="Zheng C.-J."/>
            <person name="Schuster L."/>
            <person name="Cowan T.M."/>
            <person name="Smanski M.J."/>
            <person name="Chevrette M.G."/>
            <person name="De Carvalho L.P.S."/>
            <person name="Shen B."/>
        </authorList>
    </citation>
    <scope>NUCLEOTIDE SEQUENCE [LARGE SCALE GENOMIC DNA]</scope>
    <source>
        <strain evidence="1 2">NPDC051599</strain>
    </source>
</reference>
<accession>A0ABW7Y1P0</accession>
<sequence length="130" mass="15444">MTLTDLRNGFRDIEQRQYVQMVIHDRLADDRWPQECRYLMRFWWQLSMPYQEVSMQELSRNVGKPKLDVLEELISAIRTSHAEIETWIDTVEQTFPVVQDRGYEAVGEQLRQMREEAAPASDGPETARER</sequence>
<evidence type="ECO:0000313" key="2">
    <source>
        <dbReference type="Proteomes" id="UP001612415"/>
    </source>
</evidence>
<comment type="caution">
    <text evidence="1">The sequence shown here is derived from an EMBL/GenBank/DDBJ whole genome shotgun (WGS) entry which is preliminary data.</text>
</comment>
<gene>
    <name evidence="1" type="ORF">ACIA8P_16575</name>
</gene>
<name>A0ABW7Y1P0_STRCE</name>
<dbReference type="RefSeq" id="WP_398657007.1">
    <property type="nucleotide sequence ID" value="NZ_JBITDC010000005.1"/>
</dbReference>
<dbReference type="EMBL" id="JBITDC010000005">
    <property type="protein sequence ID" value="MFI5676272.1"/>
    <property type="molecule type" value="Genomic_DNA"/>
</dbReference>
<protein>
    <submittedName>
        <fullName evidence="1">Uncharacterized protein</fullName>
    </submittedName>
</protein>
<keyword evidence="2" id="KW-1185">Reference proteome</keyword>
<evidence type="ECO:0000313" key="1">
    <source>
        <dbReference type="EMBL" id="MFI5676272.1"/>
    </source>
</evidence>
<organism evidence="1 2">
    <name type="scientific">Streptomyces cellulosae</name>
    <dbReference type="NCBI Taxonomy" id="1968"/>
    <lineage>
        <taxon>Bacteria</taxon>
        <taxon>Bacillati</taxon>
        <taxon>Actinomycetota</taxon>
        <taxon>Actinomycetes</taxon>
        <taxon>Kitasatosporales</taxon>
        <taxon>Streptomycetaceae</taxon>
        <taxon>Streptomyces</taxon>
    </lineage>
</organism>
<proteinExistence type="predicted"/>